<reference evidence="1 2" key="1">
    <citation type="submission" date="2018-09" db="EMBL/GenBank/DDBJ databases">
        <title>Insights into the microbiota of Asian seabass (Lates calcarifer) with tenacibaculosis symptoms and description of sp. nov. Tenacibaculum singaporense.</title>
        <authorList>
            <person name="Miyake S."/>
            <person name="Soh M."/>
            <person name="Azman M.N."/>
            <person name="Ngoh S.Y."/>
            <person name="Orban L."/>
            <person name="Seedorf H."/>
        </authorList>
    </citation>
    <scope>NUCLEOTIDE SEQUENCE [LARGE SCALE GENOMIC DNA]</scope>
    <source>
        <strain evidence="1 2">DSM 13764</strain>
    </source>
</reference>
<gene>
    <name evidence="1" type="ORF">D6200_06645</name>
</gene>
<proteinExistence type="predicted"/>
<organism evidence="1 2">
    <name type="scientific">Tenacibaculum mesophilum</name>
    <dbReference type="NCBI Taxonomy" id="104268"/>
    <lineage>
        <taxon>Bacteria</taxon>
        <taxon>Pseudomonadati</taxon>
        <taxon>Bacteroidota</taxon>
        <taxon>Flavobacteriia</taxon>
        <taxon>Flavobacteriales</taxon>
        <taxon>Flavobacteriaceae</taxon>
        <taxon>Tenacibaculum</taxon>
    </lineage>
</organism>
<accession>A0ABM7CES1</accession>
<evidence type="ECO:0000313" key="2">
    <source>
        <dbReference type="Proteomes" id="UP000269693"/>
    </source>
</evidence>
<sequence>MFDNLFKLYRNNTGKKTPLEDFTTESLANIFILYPNIANDFCINFLKLPKDNYKVSTQYYQHISTKASNCIIDLVFLSKNHVCFVENKVESLEGKNQLKRYTIALQENHLKKKKYLRYCTKYADPKTINQDYVDFSQYRWYELAHFLSRYEENLLIKTYLDFLYNNNMSQDNTIKSEQLLTIEHLRKTIEIIEFHIDNSKSNFSKFFGAASNINKNTNWNQIKSQNRICFYQENVLVSKTNQYSEVLYAIEFDELKMVTQIYVDKKHEQYPNIVNEIVEGVFIKSFFEYGVALRLEENLANYLNNTDGDKLIQEWYYNSFNKLKQWIKNTSNLQWHDYIKN</sequence>
<dbReference type="EMBL" id="CP032544">
    <property type="protein sequence ID" value="AZJ32254.1"/>
    <property type="molecule type" value="Genomic_DNA"/>
</dbReference>
<name>A0ABM7CES1_9FLAO</name>
<dbReference type="Pfam" id="PF14281">
    <property type="entry name" value="PDDEXK_4"/>
    <property type="match status" value="1"/>
</dbReference>
<protein>
    <recommendedName>
        <fullName evidence="3">PD-(D/E)XK nuclease superfamily protein</fullName>
    </recommendedName>
</protein>
<keyword evidence="2" id="KW-1185">Reference proteome</keyword>
<dbReference type="RefSeq" id="WP_073184905.1">
    <property type="nucleotide sequence ID" value="NZ_CP032544.1"/>
</dbReference>
<dbReference type="Proteomes" id="UP000269693">
    <property type="component" value="Chromosome"/>
</dbReference>
<evidence type="ECO:0008006" key="3">
    <source>
        <dbReference type="Google" id="ProtNLM"/>
    </source>
</evidence>
<dbReference type="InterPro" id="IPR029470">
    <property type="entry name" value="PDDEXK_4"/>
</dbReference>
<evidence type="ECO:0000313" key="1">
    <source>
        <dbReference type="EMBL" id="AZJ32254.1"/>
    </source>
</evidence>